<dbReference type="RefSeq" id="WP_013239129.1">
    <property type="nucleotide sequence ID" value="NZ_LITQ01000009.1"/>
</dbReference>
<comment type="caution">
    <text evidence="2">The sequence shown here is derived from an EMBL/GenBank/DDBJ whole genome shotgun (WGS) entry which is preliminary data.</text>
</comment>
<keyword evidence="1" id="KW-0812">Transmembrane</keyword>
<keyword evidence="5" id="KW-1185">Reference proteome</keyword>
<feature type="transmembrane region" description="Helical" evidence="1">
    <location>
        <begin position="21"/>
        <end position="48"/>
    </location>
</feature>
<dbReference type="InterPro" id="IPR021354">
    <property type="entry name" value="DUF2975"/>
</dbReference>
<dbReference type="EMBL" id="LROR01000038">
    <property type="protein sequence ID" value="OBR95234.1"/>
    <property type="molecule type" value="Genomic_DNA"/>
</dbReference>
<gene>
    <name evidence="3" type="ORF">CLCOS_15580</name>
    <name evidence="2" type="ORF">WX73_03815</name>
</gene>
<name>A0A162JE42_9CLOT</name>
<sequence>MFCKKINLMGKLIVRFNGEKNFIISFLNVILNIFFVMSLSSMLIFPFFLALPFNVPIKHLIFLELELALTSLILYELKNVIERIKKDRIFIIENADGFTKVGIYVFLGGIVYEANSIINAYCEPPFKLDGMLFRFGDDGNLKPDIFVFIIIACISLVIGEVLRKAVKIKNENDLTI</sequence>
<dbReference type="Pfam" id="PF11188">
    <property type="entry name" value="DUF2975"/>
    <property type="match status" value="1"/>
</dbReference>
<feature type="transmembrane region" description="Helical" evidence="1">
    <location>
        <begin position="98"/>
        <end position="121"/>
    </location>
</feature>
<dbReference type="EMBL" id="LITQ01000009">
    <property type="protein sequence ID" value="OAA93905.1"/>
    <property type="molecule type" value="Genomic_DNA"/>
</dbReference>
<evidence type="ECO:0000256" key="1">
    <source>
        <dbReference type="SAM" id="Phobius"/>
    </source>
</evidence>
<evidence type="ECO:0000313" key="4">
    <source>
        <dbReference type="Proteomes" id="UP000077384"/>
    </source>
</evidence>
<protein>
    <recommendedName>
        <fullName evidence="6">DUF2975 domain-containing protein</fullName>
    </recommendedName>
</protein>
<accession>A0A162JE42</accession>
<dbReference type="Proteomes" id="UP000093694">
    <property type="component" value="Unassembled WGS sequence"/>
</dbReference>
<organism evidence="2 4">
    <name type="scientific">Clostridium coskatii</name>
    <dbReference type="NCBI Taxonomy" id="1705578"/>
    <lineage>
        <taxon>Bacteria</taxon>
        <taxon>Bacillati</taxon>
        <taxon>Bacillota</taxon>
        <taxon>Clostridia</taxon>
        <taxon>Eubacteriales</taxon>
        <taxon>Clostridiaceae</taxon>
        <taxon>Clostridium</taxon>
    </lineage>
</organism>
<reference evidence="2 4" key="1">
    <citation type="journal article" date="2015" name="Biotechnol. Bioeng.">
        <title>Genome sequence and phenotypic characterization of Caulobacter segnis.</title>
        <authorList>
            <person name="Patel S."/>
            <person name="Fletcher B."/>
            <person name="Scott D.C."/>
            <person name="Ely B."/>
        </authorList>
    </citation>
    <scope>NUCLEOTIDE SEQUENCE [LARGE SCALE GENOMIC DNA]</scope>
    <source>
        <strain evidence="2 4">PS02</strain>
    </source>
</reference>
<proteinExistence type="predicted"/>
<evidence type="ECO:0008006" key="6">
    <source>
        <dbReference type="Google" id="ProtNLM"/>
    </source>
</evidence>
<evidence type="ECO:0000313" key="5">
    <source>
        <dbReference type="Proteomes" id="UP000093694"/>
    </source>
</evidence>
<evidence type="ECO:0000313" key="3">
    <source>
        <dbReference type="EMBL" id="OBR95234.1"/>
    </source>
</evidence>
<dbReference type="AlphaFoldDB" id="A0A162JE42"/>
<keyword evidence="1" id="KW-0472">Membrane</keyword>
<reference evidence="3 5" key="2">
    <citation type="journal article" date="2016" name="Front. Microbiol.">
        <title>Industrial Acetogenic Biocatalysts: A Comparative Metabolic and Genomic Analysis.</title>
        <authorList>
            <person name="Bengelsdorf F."/>
            <person name="Poehlein A."/>
            <person name="Sonja S."/>
            <person name="Erz C."/>
            <person name="Hummel T."/>
            <person name="Hoffmeister S."/>
            <person name="Daniel R."/>
            <person name="Durre P."/>
        </authorList>
    </citation>
    <scope>NUCLEOTIDE SEQUENCE [LARGE SCALE GENOMIC DNA]</scope>
    <source>
        <strain evidence="3 5">PTA-10522</strain>
    </source>
</reference>
<evidence type="ECO:0000313" key="2">
    <source>
        <dbReference type="EMBL" id="OAA93905.1"/>
    </source>
</evidence>
<feature type="transmembrane region" description="Helical" evidence="1">
    <location>
        <begin position="141"/>
        <end position="162"/>
    </location>
</feature>
<keyword evidence="1" id="KW-1133">Transmembrane helix</keyword>
<dbReference type="PATRIC" id="fig|1705578.3.peg.3890"/>
<feature type="transmembrane region" description="Helical" evidence="1">
    <location>
        <begin position="60"/>
        <end position="77"/>
    </location>
</feature>
<dbReference type="Proteomes" id="UP000077384">
    <property type="component" value="Unassembled WGS sequence"/>
</dbReference>